<protein>
    <submittedName>
        <fullName evidence="1">Uncharacterized protein</fullName>
    </submittedName>
</protein>
<sequence length="103" mass="12006">MQRPFEPNLELSQIEVTNGFYIQMYMPGLAKENMYNTGEHNNIIIREVSSNEGRVWRISTTIDLPLKFYKSDQIKIEMKNGVLNIVVLKYKKPLELQKSIASK</sequence>
<evidence type="ECO:0000313" key="2">
    <source>
        <dbReference type="Proteomes" id="UP001062846"/>
    </source>
</evidence>
<name>A0ACC0Q0R4_RHOML</name>
<dbReference type="EMBL" id="CM046388">
    <property type="protein sequence ID" value="KAI8571315.1"/>
    <property type="molecule type" value="Genomic_DNA"/>
</dbReference>
<evidence type="ECO:0000313" key="1">
    <source>
        <dbReference type="EMBL" id="KAI8571315.1"/>
    </source>
</evidence>
<gene>
    <name evidence="1" type="ORF">RHMOL_Rhmol01G0110000</name>
</gene>
<accession>A0ACC0Q0R4</accession>
<keyword evidence="2" id="KW-1185">Reference proteome</keyword>
<dbReference type="Proteomes" id="UP001062846">
    <property type="component" value="Chromosome 1"/>
</dbReference>
<organism evidence="1 2">
    <name type="scientific">Rhododendron molle</name>
    <name type="common">Chinese azalea</name>
    <name type="synonym">Azalea mollis</name>
    <dbReference type="NCBI Taxonomy" id="49168"/>
    <lineage>
        <taxon>Eukaryota</taxon>
        <taxon>Viridiplantae</taxon>
        <taxon>Streptophyta</taxon>
        <taxon>Embryophyta</taxon>
        <taxon>Tracheophyta</taxon>
        <taxon>Spermatophyta</taxon>
        <taxon>Magnoliopsida</taxon>
        <taxon>eudicotyledons</taxon>
        <taxon>Gunneridae</taxon>
        <taxon>Pentapetalae</taxon>
        <taxon>asterids</taxon>
        <taxon>Ericales</taxon>
        <taxon>Ericaceae</taxon>
        <taxon>Ericoideae</taxon>
        <taxon>Rhodoreae</taxon>
        <taxon>Rhododendron</taxon>
    </lineage>
</organism>
<proteinExistence type="predicted"/>
<reference evidence="1" key="1">
    <citation type="submission" date="2022-02" db="EMBL/GenBank/DDBJ databases">
        <title>Plant Genome Project.</title>
        <authorList>
            <person name="Zhang R.-G."/>
        </authorList>
    </citation>
    <scope>NUCLEOTIDE SEQUENCE</scope>
    <source>
        <strain evidence="1">AT1</strain>
    </source>
</reference>
<comment type="caution">
    <text evidence="1">The sequence shown here is derived from an EMBL/GenBank/DDBJ whole genome shotgun (WGS) entry which is preliminary data.</text>
</comment>